<dbReference type="OrthoDB" id="9799173at2"/>
<reference evidence="1" key="1">
    <citation type="submission" date="2017-05" db="EMBL/GenBank/DDBJ databases">
        <authorList>
            <person name="Song R."/>
            <person name="Chenine A.L."/>
            <person name="Ruprecht R.M."/>
        </authorList>
    </citation>
    <scope>NUCLEOTIDE SEQUENCE</scope>
    <source>
        <strain evidence="1">Kingella_eburonensis</strain>
    </source>
</reference>
<sequence>MLTAHAVADFFLAPIDEEGGEITLDILRLYFDKALLERAFNFDLERMKQAVESRFVRTPEFDNPEDLMMWLENQ</sequence>
<evidence type="ECO:0000313" key="2">
    <source>
        <dbReference type="EMBL" id="SNB61864.1"/>
    </source>
</evidence>
<dbReference type="EMBL" id="FXUV01000021">
    <property type="protein sequence ID" value="SMQ12442.1"/>
    <property type="molecule type" value="Genomic_DNA"/>
</dbReference>
<accession>A0A238HGE2</accession>
<dbReference type="STRING" id="1522312.GCA_900177895_01247"/>
<evidence type="ECO:0000313" key="3">
    <source>
        <dbReference type="Proteomes" id="UP000215450"/>
    </source>
</evidence>
<protein>
    <submittedName>
        <fullName evidence="1">Uncharacterized protein</fullName>
    </submittedName>
</protein>
<dbReference type="RefSeq" id="WP_032136674.1">
    <property type="nucleotide sequence ID" value="NZ_CCNJ01000031.1"/>
</dbReference>
<dbReference type="AlphaFoldDB" id="A0A238HGE2"/>
<reference evidence="2 3" key="2">
    <citation type="submission" date="2017-06" db="EMBL/GenBank/DDBJ databases">
        <authorList>
            <person name="Kim H.J."/>
            <person name="Triplett B.A."/>
        </authorList>
    </citation>
    <scope>NUCLEOTIDE SEQUENCE [LARGE SCALE GENOMIC DNA]</scope>
    <source>
        <strain evidence="2">Kingella_eburonensis</strain>
    </source>
</reference>
<proteinExistence type="predicted"/>
<evidence type="ECO:0000313" key="1">
    <source>
        <dbReference type="EMBL" id="SMQ12442.1"/>
    </source>
</evidence>
<keyword evidence="3" id="KW-1185">Reference proteome</keyword>
<dbReference type="EMBL" id="FXUV02000014">
    <property type="protein sequence ID" value="SNB61864.1"/>
    <property type="molecule type" value="Genomic_DNA"/>
</dbReference>
<gene>
    <name evidence="2" type="ORF">KEBURONENSIS_00929</name>
    <name evidence="1" type="ORF">KEBURONENSIS_01342</name>
</gene>
<dbReference type="Proteomes" id="UP000215450">
    <property type="component" value="Unassembled WGS sequence"/>
</dbReference>
<dbReference type="GeneID" id="83625339"/>
<organism evidence="1">
    <name type="scientific">Kingella negevensis</name>
    <dbReference type="NCBI Taxonomy" id="1522312"/>
    <lineage>
        <taxon>Bacteria</taxon>
        <taxon>Pseudomonadati</taxon>
        <taxon>Pseudomonadota</taxon>
        <taxon>Betaproteobacteria</taxon>
        <taxon>Neisseriales</taxon>
        <taxon>Neisseriaceae</taxon>
        <taxon>Kingella</taxon>
    </lineage>
</organism>
<name>A0A238HGE2_9NEIS</name>